<proteinExistence type="predicted"/>
<sequence>MDTQCTANKIRDELNRLHNIIDDCAHEAFSLENLFQTAIQLADSKSTRLGRSGYYTILIYLMTILHTYLFMTIYYLHPVVMLHLLIYHLQYI</sequence>
<feature type="transmembrane region" description="Helical" evidence="1">
    <location>
        <begin position="54"/>
        <end position="76"/>
    </location>
</feature>
<evidence type="ECO:0000256" key="1">
    <source>
        <dbReference type="SAM" id="Phobius"/>
    </source>
</evidence>
<reference evidence="3" key="1">
    <citation type="submission" date="2017-02" db="UniProtKB">
        <authorList>
            <consortium name="WormBaseParasite"/>
        </authorList>
    </citation>
    <scope>IDENTIFICATION</scope>
</reference>
<dbReference type="WBParaSite" id="ALUE_0002277001-mRNA-1">
    <property type="protein sequence ID" value="ALUE_0002277001-mRNA-1"/>
    <property type="gene ID" value="ALUE_0002277001"/>
</dbReference>
<name>A0A0M3IVJ2_ASCLU</name>
<evidence type="ECO:0000313" key="3">
    <source>
        <dbReference type="WBParaSite" id="ALUE_0002277001-mRNA-1"/>
    </source>
</evidence>
<keyword evidence="1" id="KW-1133">Transmembrane helix</keyword>
<dbReference type="AlphaFoldDB" id="A0A0M3IVJ2"/>
<keyword evidence="1" id="KW-0812">Transmembrane</keyword>
<keyword evidence="1" id="KW-0472">Membrane</keyword>
<dbReference type="Proteomes" id="UP000036681">
    <property type="component" value="Unplaced"/>
</dbReference>
<evidence type="ECO:0000313" key="2">
    <source>
        <dbReference type="Proteomes" id="UP000036681"/>
    </source>
</evidence>
<keyword evidence="2" id="KW-1185">Reference proteome</keyword>
<accession>A0A0M3IVJ2</accession>
<organism evidence="2 3">
    <name type="scientific">Ascaris lumbricoides</name>
    <name type="common">Giant roundworm</name>
    <dbReference type="NCBI Taxonomy" id="6252"/>
    <lineage>
        <taxon>Eukaryota</taxon>
        <taxon>Metazoa</taxon>
        <taxon>Ecdysozoa</taxon>
        <taxon>Nematoda</taxon>
        <taxon>Chromadorea</taxon>
        <taxon>Rhabditida</taxon>
        <taxon>Spirurina</taxon>
        <taxon>Ascaridomorpha</taxon>
        <taxon>Ascaridoidea</taxon>
        <taxon>Ascarididae</taxon>
        <taxon>Ascaris</taxon>
    </lineage>
</organism>
<protein>
    <submittedName>
        <fullName evidence="3">Uncharacterized protein</fullName>
    </submittedName>
</protein>